<feature type="chain" id="PRO_5026040749" description="Cell surface protein" evidence="1">
    <location>
        <begin position="24"/>
        <end position="912"/>
    </location>
</feature>
<feature type="signal peptide" evidence="1">
    <location>
        <begin position="1"/>
        <end position="23"/>
    </location>
</feature>
<dbReference type="AlphaFoldDB" id="A0A6G1U4S0"/>
<accession>A0A6G1U4S0</accession>
<gene>
    <name evidence="2" type="ORF">F7D73_15940</name>
</gene>
<protein>
    <recommendedName>
        <fullName evidence="4">Cell surface protein</fullName>
    </recommendedName>
</protein>
<dbReference type="OrthoDB" id="1050613at2"/>
<organism evidence="2 3">
    <name type="scientific">Segatella copri</name>
    <dbReference type="NCBI Taxonomy" id="165179"/>
    <lineage>
        <taxon>Bacteria</taxon>
        <taxon>Pseudomonadati</taxon>
        <taxon>Bacteroidota</taxon>
        <taxon>Bacteroidia</taxon>
        <taxon>Bacteroidales</taxon>
        <taxon>Prevotellaceae</taxon>
        <taxon>Segatella</taxon>
    </lineage>
</organism>
<evidence type="ECO:0000313" key="2">
    <source>
        <dbReference type="EMBL" id="MQN82397.1"/>
    </source>
</evidence>
<evidence type="ECO:0000256" key="1">
    <source>
        <dbReference type="SAM" id="SignalP"/>
    </source>
</evidence>
<keyword evidence="1" id="KW-0732">Signal</keyword>
<reference evidence="2 3" key="1">
    <citation type="submission" date="2019-09" db="EMBL/GenBank/DDBJ databases">
        <title>Distinct polysaccharide growth profiles of human intestinal Prevotella copri isolates.</title>
        <authorList>
            <person name="Fehlner-Peach H."/>
            <person name="Magnabosco C."/>
            <person name="Raghavan V."/>
            <person name="Scher J.U."/>
            <person name="Tett A."/>
            <person name="Cox L.M."/>
            <person name="Gottsegen C."/>
            <person name="Watters A."/>
            <person name="Wiltshire- Gordon J.D."/>
            <person name="Segata N."/>
            <person name="Bonneau R."/>
            <person name="Littman D.R."/>
        </authorList>
    </citation>
    <scope>NUCLEOTIDE SEQUENCE [LARGE SCALE GENOMIC DNA]</scope>
    <source>
        <strain evidence="3">iA622</strain>
    </source>
</reference>
<proteinExistence type="predicted"/>
<evidence type="ECO:0000313" key="3">
    <source>
        <dbReference type="Proteomes" id="UP000480425"/>
    </source>
</evidence>
<sequence length="912" mass="98029">MKRKYLSALLMGVLTLSSVSTFTSCKDYDDDINSLQEQVNKAALSSDVEALKTQVNNAASSAQNAAGKAEEALKKAGANETEIAKVKELATKAGTDVANALTNAANAASDAAKAADAAKVAQDSANAALTKIAGMDKELKNLALNAQSHVTATQLKKSLDSLSTVINQATSDSIANLTKIVNGYKGGINALYTAVTEVSLMGSWNSYEGNSIFNHHCDLKFKTGTIPANYTFGAKEKDDLNGEHSADPKKSYVKGASVNFPSEFLVRINPVNAKITPDMIKLIDSKGNDLDKLVKVVDVEKYDNLLTRASETGLWTVKVQLQDGVKKENVEQKANGNHILYAVAVNNTASQAETVADAASRYVVSTYDLTVQHPDDYVGATDLGAVKVKAESKDWKTVSSLKPNTGATDLVYAANGENVLVSFEGLSNVDRFYVVRDDKHAGESGASELNAWKSYDYKGLNEVVAVENGLGKGTLNIKINGQVGDEVQFRIFAVNYNGTLVEQKGRPFRVYVGAQSTTTSVAGNLVATGKETMETGWLPISGSLKNGGNLPSTVEVTVNNVKINANVEYAKDNEGHPAADNSKIKFAKFSVAAADLTKWADGAIATGTIKDGENVTVNTISVSLTKVMPTAESTKALMKYSWKDNQLNNGVYTAYLYPENDAWQSPVTVPTGYKDMNQAINGLNTNFVISIANAALKAENGKNFYKNALNVTATPWKVEVNNAKDDADVRLIDNETKHETTIGYNYGKISSVNPTQDYIVNVETVQTVFACPLAETAQTYAWTKNLKHAATATTPAVYEDVNVLTYGSNNTVITNIFDCLVAHNSFDNTEFGGKLSERYNKYVNIEAKLISNGSQLEDYYTATVTNGVITFAKKSAATNPTADVASTLVLTMTDAFGHENVYKLPFTVKRAE</sequence>
<dbReference type="PROSITE" id="PS51257">
    <property type="entry name" value="PROKAR_LIPOPROTEIN"/>
    <property type="match status" value="1"/>
</dbReference>
<dbReference type="EMBL" id="VZCB01000110">
    <property type="protein sequence ID" value="MQN82397.1"/>
    <property type="molecule type" value="Genomic_DNA"/>
</dbReference>
<dbReference type="Proteomes" id="UP000480425">
    <property type="component" value="Unassembled WGS sequence"/>
</dbReference>
<evidence type="ECO:0008006" key="4">
    <source>
        <dbReference type="Google" id="ProtNLM"/>
    </source>
</evidence>
<comment type="caution">
    <text evidence="2">The sequence shown here is derived from an EMBL/GenBank/DDBJ whole genome shotgun (WGS) entry which is preliminary data.</text>
</comment>
<name>A0A6G1U4S0_9BACT</name>